<gene>
    <name evidence="1" type="ORF">SAMN04488094_12021</name>
</gene>
<dbReference type="EMBL" id="FOLG01000020">
    <property type="protein sequence ID" value="SFD20375.1"/>
    <property type="molecule type" value="Genomic_DNA"/>
</dbReference>
<dbReference type="InterPro" id="IPR027417">
    <property type="entry name" value="P-loop_NTPase"/>
</dbReference>
<protein>
    <submittedName>
        <fullName evidence="1">Multiple sugar transport system ATP-binding protein</fullName>
    </submittedName>
</protein>
<sequence>MGRAIVRGPSVFLFDEQLSNSDAKLRVEMRSQIKRLHAMLGTRTIDVTHDQTEGMTLAGHVDPRLASRRALAEGALAR</sequence>
<proteinExistence type="predicted"/>
<keyword evidence="1" id="KW-0762">Sugar transport</keyword>
<keyword evidence="1" id="KW-0813">Transport</keyword>
<reference evidence="1 2" key="1">
    <citation type="submission" date="2016-10" db="EMBL/GenBank/DDBJ databases">
        <authorList>
            <person name="de Groot N.N."/>
        </authorList>
    </citation>
    <scope>NUCLEOTIDE SEQUENCE [LARGE SCALE GENOMIC DNA]</scope>
    <source>
        <strain evidence="1 2">DSM 19548</strain>
    </source>
</reference>
<evidence type="ECO:0000313" key="2">
    <source>
        <dbReference type="Proteomes" id="UP000198728"/>
    </source>
</evidence>
<dbReference type="PANTHER" id="PTHR43875:SF1">
    <property type="entry name" value="OSMOPROTECTIVE COMPOUNDS UPTAKE ATP-BINDING PROTEIN GGTA"/>
    <property type="match status" value="1"/>
</dbReference>
<dbReference type="GO" id="GO:0005524">
    <property type="term" value="F:ATP binding"/>
    <property type="evidence" value="ECO:0007669"/>
    <property type="project" value="UniProtKB-KW"/>
</dbReference>
<accession>A0A1I1QEA8</accession>
<dbReference type="SUPFAM" id="SSF52540">
    <property type="entry name" value="P-loop containing nucleoside triphosphate hydrolases"/>
    <property type="match status" value="1"/>
</dbReference>
<dbReference type="PANTHER" id="PTHR43875">
    <property type="entry name" value="MALTODEXTRIN IMPORT ATP-BINDING PROTEIN MSMX"/>
    <property type="match status" value="1"/>
</dbReference>
<keyword evidence="1" id="KW-0547">Nucleotide-binding</keyword>
<dbReference type="Gene3D" id="3.40.50.300">
    <property type="entry name" value="P-loop containing nucleotide triphosphate hydrolases"/>
    <property type="match status" value="1"/>
</dbReference>
<name>A0A1I1QEA8_9RHOB</name>
<keyword evidence="2" id="KW-1185">Reference proteome</keyword>
<dbReference type="AlphaFoldDB" id="A0A1I1QEA8"/>
<organism evidence="1 2">
    <name type="scientific">Tropicimonas isoalkanivorans</name>
    <dbReference type="NCBI Taxonomy" id="441112"/>
    <lineage>
        <taxon>Bacteria</taxon>
        <taxon>Pseudomonadati</taxon>
        <taxon>Pseudomonadota</taxon>
        <taxon>Alphaproteobacteria</taxon>
        <taxon>Rhodobacterales</taxon>
        <taxon>Roseobacteraceae</taxon>
        <taxon>Tropicimonas</taxon>
    </lineage>
</organism>
<dbReference type="STRING" id="441112.SAMN04488094_12021"/>
<keyword evidence="1" id="KW-0067">ATP-binding</keyword>
<dbReference type="InterPro" id="IPR047641">
    <property type="entry name" value="ABC_transpr_MalK/UgpC-like"/>
</dbReference>
<evidence type="ECO:0000313" key="1">
    <source>
        <dbReference type="EMBL" id="SFD20375.1"/>
    </source>
</evidence>
<dbReference type="GO" id="GO:0016887">
    <property type="term" value="F:ATP hydrolysis activity"/>
    <property type="evidence" value="ECO:0007669"/>
    <property type="project" value="InterPro"/>
</dbReference>
<dbReference type="Proteomes" id="UP000198728">
    <property type="component" value="Unassembled WGS sequence"/>
</dbReference>
<dbReference type="GO" id="GO:0055052">
    <property type="term" value="C:ATP-binding cassette (ABC) transporter complex, substrate-binding subunit-containing"/>
    <property type="evidence" value="ECO:0007669"/>
    <property type="project" value="TreeGrafter"/>
</dbReference>